<dbReference type="EMBL" id="JACHDO010000001">
    <property type="protein sequence ID" value="MBB5493594.1"/>
    <property type="molecule type" value="Genomic_DNA"/>
</dbReference>
<dbReference type="Proteomes" id="UP000579647">
    <property type="component" value="Unassembled WGS sequence"/>
</dbReference>
<sequence length="152" mass="17020">MSLLSYTPCEWDVGELKECQEEWDVLLASISGRSDEYYTITEPASNHFDGLIGQGLKEVAGNNREAWENAMLACIHSFGILGKAIEDVEWYEGKIEDIKIRLSAALNDESNYEDATTAKEIAAETSNITNLYNTEAGLAWEEFERKMPGNSK</sequence>
<protein>
    <submittedName>
        <fullName evidence="1">Uncharacterized protein</fullName>
    </submittedName>
</protein>
<organism evidence="1 2">
    <name type="scientific">Nocardiopsis metallicus</name>
    <dbReference type="NCBI Taxonomy" id="179819"/>
    <lineage>
        <taxon>Bacteria</taxon>
        <taxon>Bacillati</taxon>
        <taxon>Actinomycetota</taxon>
        <taxon>Actinomycetes</taxon>
        <taxon>Streptosporangiales</taxon>
        <taxon>Nocardiopsidaceae</taxon>
        <taxon>Nocardiopsis</taxon>
    </lineage>
</organism>
<evidence type="ECO:0000313" key="1">
    <source>
        <dbReference type="EMBL" id="MBB5493594.1"/>
    </source>
</evidence>
<evidence type="ECO:0000313" key="2">
    <source>
        <dbReference type="Proteomes" id="UP000579647"/>
    </source>
</evidence>
<comment type="caution">
    <text evidence="1">The sequence shown here is derived from an EMBL/GenBank/DDBJ whole genome shotgun (WGS) entry which is preliminary data.</text>
</comment>
<accession>A0A840WBS1</accession>
<proteinExistence type="predicted"/>
<dbReference type="RefSeq" id="WP_184366769.1">
    <property type="nucleotide sequence ID" value="NZ_BAAAKM010000163.1"/>
</dbReference>
<reference evidence="1 2" key="1">
    <citation type="submission" date="2020-08" db="EMBL/GenBank/DDBJ databases">
        <title>Sequencing the genomes of 1000 actinobacteria strains.</title>
        <authorList>
            <person name="Klenk H.-P."/>
        </authorList>
    </citation>
    <scope>NUCLEOTIDE SEQUENCE [LARGE SCALE GENOMIC DNA]</scope>
    <source>
        <strain evidence="1 2">DSM 44598</strain>
    </source>
</reference>
<name>A0A840WBS1_9ACTN</name>
<gene>
    <name evidence="1" type="ORF">HNR07_004731</name>
</gene>
<keyword evidence="2" id="KW-1185">Reference proteome</keyword>
<dbReference type="AlphaFoldDB" id="A0A840WBS1"/>